<accession>A0A2B7JVZ6</accession>
<dbReference type="Proteomes" id="UP000256621">
    <property type="component" value="Chromosome"/>
</dbReference>
<dbReference type="InterPro" id="IPR011663">
    <property type="entry name" value="UTRA"/>
</dbReference>
<dbReference type="PROSITE" id="PS50949">
    <property type="entry name" value="HTH_GNTR"/>
    <property type="match status" value="1"/>
</dbReference>
<evidence type="ECO:0000256" key="3">
    <source>
        <dbReference type="ARBA" id="ARBA00023163"/>
    </source>
</evidence>
<dbReference type="InterPro" id="IPR000524">
    <property type="entry name" value="Tscrpt_reg_HTH_GntR"/>
</dbReference>
<dbReference type="RefSeq" id="WP_002518313.1">
    <property type="nucleotide sequence ID" value="NZ_AP019664.1"/>
</dbReference>
<dbReference type="Pfam" id="PF00392">
    <property type="entry name" value="GntR"/>
    <property type="match status" value="1"/>
</dbReference>
<dbReference type="Pfam" id="PF07702">
    <property type="entry name" value="UTRA"/>
    <property type="match status" value="1"/>
</dbReference>
<evidence type="ECO:0000259" key="4">
    <source>
        <dbReference type="PROSITE" id="PS50949"/>
    </source>
</evidence>
<dbReference type="OrthoDB" id="8584262at2"/>
<dbReference type="PANTHER" id="PTHR44846:SF1">
    <property type="entry name" value="MANNOSYL-D-GLYCERATE TRANSPORT_METABOLISM SYSTEM REPRESSOR MNGR-RELATED"/>
    <property type="match status" value="1"/>
</dbReference>
<dbReference type="GeneID" id="92856660"/>
<evidence type="ECO:0000313" key="6">
    <source>
        <dbReference type="EMBL" id="PGF36198.1"/>
    </source>
</evidence>
<dbReference type="PANTHER" id="PTHR44846">
    <property type="entry name" value="MANNOSYL-D-GLYCERATE TRANSPORT/METABOLISM SYSTEM REPRESSOR MNGR-RELATED"/>
    <property type="match status" value="1"/>
</dbReference>
<keyword evidence="2" id="KW-0238">DNA-binding</keyword>
<dbReference type="PRINTS" id="PR00035">
    <property type="entry name" value="HTHGNTR"/>
</dbReference>
<dbReference type="GO" id="GO:0003700">
    <property type="term" value="F:DNA-binding transcription factor activity"/>
    <property type="evidence" value="ECO:0007669"/>
    <property type="project" value="InterPro"/>
</dbReference>
<name>A0A2B7JVZ6_CUTAC</name>
<keyword evidence="3" id="KW-0804">Transcription</keyword>
<protein>
    <submittedName>
        <fullName evidence="6">GntR family transcriptional regulator</fullName>
    </submittedName>
</protein>
<dbReference type="GO" id="GO:0045892">
    <property type="term" value="P:negative regulation of DNA-templated transcription"/>
    <property type="evidence" value="ECO:0007669"/>
    <property type="project" value="TreeGrafter"/>
</dbReference>
<dbReference type="Gene3D" id="1.10.10.10">
    <property type="entry name" value="Winged helix-like DNA-binding domain superfamily/Winged helix DNA-binding domain"/>
    <property type="match status" value="1"/>
</dbReference>
<dbReference type="InterPro" id="IPR036390">
    <property type="entry name" value="WH_DNA-bd_sf"/>
</dbReference>
<dbReference type="SMART" id="SM00345">
    <property type="entry name" value="HTH_GNTR"/>
    <property type="match status" value="1"/>
</dbReference>
<reference evidence="5 8" key="2">
    <citation type="submission" date="2018-08" db="EMBL/GenBank/DDBJ databases">
        <title>Genome sequencing of Cutibacterium acnes KCOM 1315.</title>
        <authorList>
            <person name="Kook J.-K."/>
            <person name="Park S.-N."/>
            <person name="Lim Y.K."/>
        </authorList>
    </citation>
    <scope>NUCLEOTIDE SEQUENCE [LARGE SCALE GENOMIC DNA]</scope>
    <source>
        <strain evidence="5 8">KCOM 1315</strain>
    </source>
</reference>
<dbReference type="SUPFAM" id="SSF46785">
    <property type="entry name" value="Winged helix' DNA-binding domain"/>
    <property type="match status" value="1"/>
</dbReference>
<sequence length="241" mass="26774">MKYVTVRDYLVELIDTRLSVGDVVPSERELAERFGISRMTVRQAVDSLVSSGMLERRRGSGTYVRAPKVHVQSRISSFSEEMRQRGMIPDTRVLRDEEISAAPDVAVWLGIEPGEPVHYIYRVRLADGVPMAVERTWIAARVMPDLLTDGVPASIYGAMAAAGLVPTWGEDAIEAVSGDALVCEHLQIPVGSAVLAINRRTYADDTAISYSRSWYRGDRYKLWVPISGPHRTLYPPRGGSR</sequence>
<keyword evidence="1" id="KW-0805">Transcription regulation</keyword>
<evidence type="ECO:0000313" key="7">
    <source>
        <dbReference type="Proteomes" id="UP000226191"/>
    </source>
</evidence>
<dbReference type="SMART" id="SM00866">
    <property type="entry name" value="UTRA"/>
    <property type="match status" value="1"/>
</dbReference>
<dbReference type="InterPro" id="IPR028978">
    <property type="entry name" value="Chorismate_lyase_/UTRA_dom_sf"/>
</dbReference>
<proteinExistence type="predicted"/>
<dbReference type="InterPro" id="IPR050679">
    <property type="entry name" value="Bact_HTH_transcr_reg"/>
</dbReference>
<evidence type="ECO:0000256" key="2">
    <source>
        <dbReference type="ARBA" id="ARBA00023125"/>
    </source>
</evidence>
<dbReference type="CDD" id="cd07377">
    <property type="entry name" value="WHTH_GntR"/>
    <property type="match status" value="1"/>
</dbReference>
<feature type="domain" description="HTH gntR-type" evidence="4">
    <location>
        <begin position="1"/>
        <end position="67"/>
    </location>
</feature>
<dbReference type="Proteomes" id="UP000226191">
    <property type="component" value="Unassembled WGS sequence"/>
</dbReference>
<evidence type="ECO:0000313" key="8">
    <source>
        <dbReference type="Proteomes" id="UP000256621"/>
    </source>
</evidence>
<dbReference type="InterPro" id="IPR036388">
    <property type="entry name" value="WH-like_DNA-bd_sf"/>
</dbReference>
<dbReference type="GO" id="GO:0003677">
    <property type="term" value="F:DNA binding"/>
    <property type="evidence" value="ECO:0007669"/>
    <property type="project" value="UniProtKB-KW"/>
</dbReference>
<reference evidence="6 7" key="1">
    <citation type="submission" date="2017-02" db="EMBL/GenBank/DDBJ databases">
        <title>Prevalence of linear plasmids in Cutibacterium acnes isolates obtained from cancerous prostatic tissue.</title>
        <authorList>
            <person name="Davidsson S."/>
            <person name="Bruggemann H."/>
        </authorList>
    </citation>
    <scope>NUCLEOTIDE SEQUENCE [LARGE SCALE GENOMIC DNA]</scope>
    <source>
        <strain evidence="6 7">11-78</strain>
    </source>
</reference>
<gene>
    <name evidence="6" type="ORF">B1B09_00655</name>
    <name evidence="5" type="ORF">DXN06_04255</name>
</gene>
<dbReference type="SUPFAM" id="SSF64288">
    <property type="entry name" value="Chorismate lyase-like"/>
    <property type="match status" value="1"/>
</dbReference>
<dbReference type="EMBL" id="MVCE01000001">
    <property type="protein sequence ID" value="PGF36198.1"/>
    <property type="molecule type" value="Genomic_DNA"/>
</dbReference>
<organism evidence="6 7">
    <name type="scientific">Cutibacterium acnes</name>
    <name type="common">Propionibacterium acnes</name>
    <dbReference type="NCBI Taxonomy" id="1747"/>
    <lineage>
        <taxon>Bacteria</taxon>
        <taxon>Bacillati</taxon>
        <taxon>Actinomycetota</taxon>
        <taxon>Actinomycetes</taxon>
        <taxon>Propionibacteriales</taxon>
        <taxon>Propionibacteriaceae</taxon>
        <taxon>Cutibacterium</taxon>
    </lineage>
</organism>
<dbReference type="EMBL" id="CP031442">
    <property type="protein sequence ID" value="AXM06441.1"/>
    <property type="molecule type" value="Genomic_DNA"/>
</dbReference>
<dbReference type="Gene3D" id="3.40.1410.10">
    <property type="entry name" value="Chorismate lyase-like"/>
    <property type="match status" value="1"/>
</dbReference>
<dbReference type="OMA" id="QTGVALW"/>
<evidence type="ECO:0000256" key="1">
    <source>
        <dbReference type="ARBA" id="ARBA00023015"/>
    </source>
</evidence>
<dbReference type="AlphaFoldDB" id="A0A2B7JVZ6"/>
<evidence type="ECO:0000313" key="5">
    <source>
        <dbReference type="EMBL" id="AXM06441.1"/>
    </source>
</evidence>